<reference evidence="10" key="1">
    <citation type="journal article" date="2019" name="Int. J. Syst. Evol. Microbiol.">
        <title>The Global Catalogue of Microorganisms (GCM) 10K type strain sequencing project: providing services to taxonomists for standard genome sequencing and annotation.</title>
        <authorList>
            <consortium name="The Broad Institute Genomics Platform"/>
            <consortium name="The Broad Institute Genome Sequencing Center for Infectious Disease"/>
            <person name="Wu L."/>
            <person name="Ma J."/>
        </authorList>
    </citation>
    <scope>NUCLEOTIDE SEQUENCE [LARGE SCALE GENOMIC DNA]</scope>
    <source>
        <strain evidence="10">CCUG 30340</strain>
    </source>
</reference>
<dbReference type="Gene3D" id="3.90.1640.30">
    <property type="match status" value="1"/>
</dbReference>
<evidence type="ECO:0000256" key="5">
    <source>
        <dbReference type="ARBA" id="ARBA00022839"/>
    </source>
</evidence>
<sequence length="592" mass="63157">MKALRIRRRPVASTAGWPIELHPLLARVYAARGLVPADLARLRLTELAAPHSLGGLDRACERLAQAIDANRRICIVGDFDCDGATGTAVAVRGLRLLGARNVGYRVPHRAREGYGLSAALVESLASDPPDLIVTVDNGIASHAGVAAARERGIGVIVTDHHLPGATLPAADAIVNPNVEGDAFPSKALAGVGVVFYLLLALRAHLRERGWFAAGGKQAPLADSRDRADRTNAEPDLATLLDLVALGTVADLVPLDANNRILVAAGLKRIRAGQCCAGIAALYRAASRDRTRAVAADLGYALGPRVNAAGRLEDMSLGIECLLADDEARAGELAAQLSAINAQRQELQSAMVEQGEAMVAQFLARHRDDDLPFGIVLHEPNWHPGVVGLVASKLKERLHRPVVACAPTESDALELRGSARSIPGFHLRDALAEVDARCPGLIVRFGGHAMAAGMTLPAANLARFAAEFDAVARQRIDAQALERFAWSDGELGAGDFTPAAAQALRYAGPWGQGFAEPLFDNEFAVESWRVVGERHLKLRLRGDGHAQALDAILFDALDCMPPPGRLRALFQLDLNEWNGRESLQLLLKQIEPA</sequence>
<dbReference type="RefSeq" id="WP_380020318.1">
    <property type="nucleotide sequence ID" value="NZ_JBHSHD010000007.1"/>
</dbReference>
<comment type="similarity">
    <text evidence="1">Belongs to the RecJ family.</text>
</comment>
<feature type="domain" description="RecJ OB" evidence="8">
    <location>
        <begin position="487"/>
        <end position="587"/>
    </location>
</feature>
<dbReference type="Pfam" id="PF01368">
    <property type="entry name" value="DHH"/>
    <property type="match status" value="1"/>
</dbReference>
<dbReference type="PANTHER" id="PTHR30255">
    <property type="entry name" value="SINGLE-STRANDED-DNA-SPECIFIC EXONUCLEASE RECJ"/>
    <property type="match status" value="1"/>
</dbReference>
<dbReference type="PANTHER" id="PTHR30255:SF2">
    <property type="entry name" value="SINGLE-STRANDED-DNA-SPECIFIC EXONUCLEASE RECJ"/>
    <property type="match status" value="1"/>
</dbReference>
<evidence type="ECO:0000313" key="9">
    <source>
        <dbReference type="EMBL" id="MFC4820463.1"/>
    </source>
</evidence>
<keyword evidence="3" id="KW-0540">Nuclease</keyword>
<evidence type="ECO:0000313" key="10">
    <source>
        <dbReference type="Proteomes" id="UP001595886"/>
    </source>
</evidence>
<accession>A0ABV9QSX9</accession>
<keyword evidence="5 9" id="KW-0269">Exonuclease</keyword>
<keyword evidence="4" id="KW-0378">Hydrolase</keyword>
<name>A0ABV9QSX9_9GAMM</name>
<feature type="domain" description="DDH" evidence="6">
    <location>
        <begin position="72"/>
        <end position="202"/>
    </location>
</feature>
<evidence type="ECO:0000259" key="8">
    <source>
        <dbReference type="Pfam" id="PF17768"/>
    </source>
</evidence>
<evidence type="ECO:0000259" key="6">
    <source>
        <dbReference type="Pfam" id="PF01368"/>
    </source>
</evidence>
<keyword evidence="10" id="KW-1185">Reference proteome</keyword>
<dbReference type="Pfam" id="PF02272">
    <property type="entry name" value="DHHA1"/>
    <property type="match status" value="1"/>
</dbReference>
<dbReference type="NCBIfam" id="TIGR00644">
    <property type="entry name" value="recJ"/>
    <property type="match status" value="1"/>
</dbReference>
<dbReference type="InterPro" id="IPR004610">
    <property type="entry name" value="RecJ"/>
</dbReference>
<dbReference type="EMBL" id="JBHSHD010000007">
    <property type="protein sequence ID" value="MFC4820463.1"/>
    <property type="molecule type" value="Genomic_DNA"/>
</dbReference>
<gene>
    <name evidence="9" type="primary">recJ</name>
    <name evidence="9" type="ORF">ACFO6Q_09005</name>
</gene>
<comment type="caution">
    <text evidence="9">The sequence shown here is derived from an EMBL/GenBank/DDBJ whole genome shotgun (WGS) entry which is preliminary data.</text>
</comment>
<dbReference type="InterPro" id="IPR001667">
    <property type="entry name" value="DDH_dom"/>
</dbReference>
<organism evidence="9 10">
    <name type="scientific">Dokdonella ginsengisoli</name>
    <dbReference type="NCBI Taxonomy" id="363846"/>
    <lineage>
        <taxon>Bacteria</taxon>
        <taxon>Pseudomonadati</taxon>
        <taxon>Pseudomonadota</taxon>
        <taxon>Gammaproteobacteria</taxon>
        <taxon>Lysobacterales</taxon>
        <taxon>Rhodanobacteraceae</taxon>
        <taxon>Dokdonella</taxon>
    </lineage>
</organism>
<dbReference type="Gene3D" id="3.10.310.30">
    <property type="match status" value="1"/>
</dbReference>
<feature type="domain" description="DHHA1" evidence="7">
    <location>
        <begin position="375"/>
        <end position="471"/>
    </location>
</feature>
<dbReference type="GO" id="GO:0004527">
    <property type="term" value="F:exonuclease activity"/>
    <property type="evidence" value="ECO:0007669"/>
    <property type="project" value="UniProtKB-KW"/>
</dbReference>
<dbReference type="Pfam" id="PF17768">
    <property type="entry name" value="RecJ_OB"/>
    <property type="match status" value="1"/>
</dbReference>
<dbReference type="InterPro" id="IPR051673">
    <property type="entry name" value="SSDNA_exonuclease_RecJ"/>
</dbReference>
<evidence type="ECO:0000256" key="3">
    <source>
        <dbReference type="ARBA" id="ARBA00022722"/>
    </source>
</evidence>
<dbReference type="Proteomes" id="UP001595886">
    <property type="component" value="Unassembled WGS sequence"/>
</dbReference>
<evidence type="ECO:0000259" key="7">
    <source>
        <dbReference type="Pfam" id="PF02272"/>
    </source>
</evidence>
<evidence type="ECO:0000256" key="1">
    <source>
        <dbReference type="ARBA" id="ARBA00005915"/>
    </source>
</evidence>
<dbReference type="SUPFAM" id="SSF64182">
    <property type="entry name" value="DHH phosphoesterases"/>
    <property type="match status" value="1"/>
</dbReference>
<proteinExistence type="inferred from homology"/>
<dbReference type="InterPro" id="IPR041122">
    <property type="entry name" value="RecJ_OB"/>
</dbReference>
<dbReference type="InterPro" id="IPR003156">
    <property type="entry name" value="DHHA1_dom"/>
</dbReference>
<dbReference type="InterPro" id="IPR038763">
    <property type="entry name" value="DHH_sf"/>
</dbReference>
<protein>
    <recommendedName>
        <fullName evidence="2">Single-stranded-DNA-specific exonuclease RecJ</fullName>
    </recommendedName>
</protein>
<evidence type="ECO:0000256" key="4">
    <source>
        <dbReference type="ARBA" id="ARBA00022801"/>
    </source>
</evidence>
<evidence type="ECO:0000256" key="2">
    <source>
        <dbReference type="ARBA" id="ARBA00019841"/>
    </source>
</evidence>